<keyword evidence="2" id="KW-1185">Reference proteome</keyword>
<reference evidence="1 2" key="1">
    <citation type="submission" date="2023-07" db="EMBL/GenBank/DDBJ databases">
        <title>Sequencing the genomes of 1000 actinobacteria strains.</title>
        <authorList>
            <person name="Klenk H.-P."/>
        </authorList>
    </citation>
    <scope>NUCLEOTIDE SEQUENCE [LARGE SCALE GENOMIC DNA]</scope>
    <source>
        <strain evidence="1 2">DSM 46740</strain>
    </source>
</reference>
<protein>
    <submittedName>
        <fullName evidence="1">Uncharacterized protein</fullName>
    </submittedName>
</protein>
<evidence type="ECO:0000313" key="2">
    <source>
        <dbReference type="Proteomes" id="UP001225356"/>
    </source>
</evidence>
<dbReference type="RefSeq" id="WP_307563678.1">
    <property type="nucleotide sequence ID" value="NZ_JAUSQU010000001.1"/>
</dbReference>
<organism evidence="1 2">
    <name type="scientific">Streptosporangium lutulentum</name>
    <dbReference type="NCBI Taxonomy" id="1461250"/>
    <lineage>
        <taxon>Bacteria</taxon>
        <taxon>Bacillati</taxon>
        <taxon>Actinomycetota</taxon>
        <taxon>Actinomycetes</taxon>
        <taxon>Streptosporangiales</taxon>
        <taxon>Streptosporangiaceae</taxon>
        <taxon>Streptosporangium</taxon>
    </lineage>
</organism>
<comment type="caution">
    <text evidence="1">The sequence shown here is derived from an EMBL/GenBank/DDBJ whole genome shotgun (WGS) entry which is preliminary data.</text>
</comment>
<gene>
    <name evidence="1" type="ORF">J2853_006067</name>
</gene>
<name>A0ABT9QJB6_9ACTN</name>
<dbReference type="Proteomes" id="UP001225356">
    <property type="component" value="Unassembled WGS sequence"/>
</dbReference>
<proteinExistence type="predicted"/>
<evidence type="ECO:0000313" key="1">
    <source>
        <dbReference type="EMBL" id="MDP9846856.1"/>
    </source>
</evidence>
<accession>A0ABT9QJB6</accession>
<sequence length="66" mass="7423">MASRRLPELVVVNPDASALSESIHALPEKGTWWFLWSWNEKIAPVAETDAVAARIRHVLTPMGQDR</sequence>
<dbReference type="EMBL" id="JAUSQU010000001">
    <property type="protein sequence ID" value="MDP9846856.1"/>
    <property type="molecule type" value="Genomic_DNA"/>
</dbReference>